<dbReference type="AlphaFoldDB" id="A0A6C0LRR4"/>
<proteinExistence type="predicted"/>
<dbReference type="InterPro" id="IPR011604">
    <property type="entry name" value="PDDEXK-like_dom_sf"/>
</dbReference>
<dbReference type="SUPFAM" id="SSF52980">
    <property type="entry name" value="Restriction endonuclease-like"/>
    <property type="match status" value="1"/>
</dbReference>
<evidence type="ECO:0000313" key="2">
    <source>
        <dbReference type="EMBL" id="QHU31952.1"/>
    </source>
</evidence>
<dbReference type="Pfam" id="PF09588">
    <property type="entry name" value="YqaJ"/>
    <property type="match status" value="1"/>
</dbReference>
<sequence length="432" mass="48967">MSTNIGMPYSASILWLDDWISVDPPLLLDEYDLTAWMDQEMTEANKFFIDTAFKSTRAKNDAIVILRAVYYEYFLFCQEIALKNLDAHPENVKRLKELPQSAQKSAMWHNETLELLTGHEFGNVVYGTANGKGLVAAKKCGTPVVVNEHEQATTSQTVYTFDAEGKLSAFKWGWRFEPVVRDLYERCFAEGEVFDGLGRIRHPFLPRLAASPDGIITSGPRCGRLVEIKSPITRELNGIIPPDYYCQMQLQAEVCDVNAVDYIEMRFTSMMLKNAKYSAAVSAKNPWMGKIMVVAKPPVKVAVERETGTVMEDKYDLETYEYRYSPLFPSTESGFAECCAWIPNNIDGLVVLEETVWYVYDLFTKTVPRNRRWWAEVGQPAYEEFWVEVEAARKDGRYGEKALFVLESDSDSDKEAVVVAPAAIGWLGVDSD</sequence>
<evidence type="ECO:0000259" key="1">
    <source>
        <dbReference type="Pfam" id="PF09588"/>
    </source>
</evidence>
<name>A0A6C0LRR4_9ZZZZ</name>
<organism evidence="2">
    <name type="scientific">viral metagenome</name>
    <dbReference type="NCBI Taxonomy" id="1070528"/>
    <lineage>
        <taxon>unclassified sequences</taxon>
        <taxon>metagenomes</taxon>
        <taxon>organismal metagenomes</taxon>
    </lineage>
</organism>
<dbReference type="InterPro" id="IPR051703">
    <property type="entry name" value="NF-kappa-B_Signaling_Reg"/>
</dbReference>
<protein>
    <recommendedName>
        <fullName evidence="1">YqaJ viral recombinase domain-containing protein</fullName>
    </recommendedName>
</protein>
<accession>A0A6C0LRR4</accession>
<dbReference type="InterPro" id="IPR011335">
    <property type="entry name" value="Restrct_endonuc-II-like"/>
</dbReference>
<dbReference type="Gene3D" id="3.90.320.10">
    <property type="match status" value="1"/>
</dbReference>
<dbReference type="PANTHER" id="PTHR46609">
    <property type="entry name" value="EXONUCLEASE, PHAGE-TYPE/RECB, C-TERMINAL DOMAIN-CONTAINING PROTEIN"/>
    <property type="match status" value="1"/>
</dbReference>
<dbReference type="EMBL" id="MN740534">
    <property type="protein sequence ID" value="QHU31952.1"/>
    <property type="molecule type" value="Genomic_DNA"/>
</dbReference>
<reference evidence="2" key="1">
    <citation type="journal article" date="2020" name="Nature">
        <title>Giant virus diversity and host interactions through global metagenomics.</title>
        <authorList>
            <person name="Schulz F."/>
            <person name="Roux S."/>
            <person name="Paez-Espino D."/>
            <person name="Jungbluth S."/>
            <person name="Walsh D.A."/>
            <person name="Denef V.J."/>
            <person name="McMahon K.D."/>
            <person name="Konstantinidis K.T."/>
            <person name="Eloe-Fadrosh E.A."/>
            <person name="Kyrpides N.C."/>
            <person name="Woyke T."/>
        </authorList>
    </citation>
    <scope>NUCLEOTIDE SEQUENCE</scope>
    <source>
        <strain evidence="2">GVMAG-M-3300027963-41</strain>
    </source>
</reference>
<dbReference type="PANTHER" id="PTHR46609:SF6">
    <property type="entry name" value="EXONUCLEASE, PHAGE-TYPE_RECB, C-TERMINAL DOMAIN-CONTAINING PROTEIN-RELATED"/>
    <property type="match status" value="1"/>
</dbReference>
<feature type="domain" description="YqaJ viral recombinase" evidence="1">
    <location>
        <begin position="164"/>
        <end position="256"/>
    </location>
</feature>
<dbReference type="InterPro" id="IPR019080">
    <property type="entry name" value="YqaJ_viral_recombinase"/>
</dbReference>